<reference evidence="10" key="1">
    <citation type="submission" date="2022-03" db="EMBL/GenBank/DDBJ databases">
        <title>Identification of a novel bacterium isolated from mangrove sediments.</title>
        <authorList>
            <person name="Pan X."/>
        </authorList>
    </citation>
    <scope>NUCLEOTIDE SEQUENCE</scope>
    <source>
        <strain evidence="10">B1949</strain>
    </source>
</reference>
<name>A0ABT0BHX6_9SPHN</name>
<gene>
    <name evidence="10" type="primary">rarD</name>
    <name evidence="10" type="ORF">MTR62_18565</name>
</gene>
<evidence type="ECO:0000256" key="2">
    <source>
        <dbReference type="ARBA" id="ARBA00007362"/>
    </source>
</evidence>
<organism evidence="10 11">
    <name type="scientific">Novosphingobium organovorum</name>
    <dbReference type="NCBI Taxonomy" id="2930092"/>
    <lineage>
        <taxon>Bacteria</taxon>
        <taxon>Pseudomonadati</taxon>
        <taxon>Pseudomonadota</taxon>
        <taxon>Alphaproteobacteria</taxon>
        <taxon>Sphingomonadales</taxon>
        <taxon>Sphingomonadaceae</taxon>
        <taxon>Novosphingobium</taxon>
    </lineage>
</organism>
<comment type="similarity">
    <text evidence="2">Belongs to the EamA transporter family.</text>
</comment>
<evidence type="ECO:0000256" key="4">
    <source>
        <dbReference type="ARBA" id="ARBA00022475"/>
    </source>
</evidence>
<keyword evidence="11" id="KW-1185">Reference proteome</keyword>
<feature type="domain" description="EamA" evidence="9">
    <location>
        <begin position="13"/>
        <end position="147"/>
    </location>
</feature>
<keyword evidence="3" id="KW-0813">Transport</keyword>
<evidence type="ECO:0000313" key="10">
    <source>
        <dbReference type="EMBL" id="MCJ2184676.1"/>
    </source>
</evidence>
<feature type="transmembrane region" description="Helical" evidence="8">
    <location>
        <begin position="76"/>
        <end position="96"/>
    </location>
</feature>
<feature type="transmembrane region" description="Helical" evidence="8">
    <location>
        <begin position="271"/>
        <end position="292"/>
    </location>
</feature>
<evidence type="ECO:0000256" key="6">
    <source>
        <dbReference type="ARBA" id="ARBA00022989"/>
    </source>
</evidence>
<dbReference type="InterPro" id="IPR000620">
    <property type="entry name" value="EamA_dom"/>
</dbReference>
<keyword evidence="7 8" id="KW-0472">Membrane</keyword>
<feature type="transmembrane region" description="Helical" evidence="8">
    <location>
        <begin position="132"/>
        <end position="149"/>
    </location>
</feature>
<feature type="transmembrane region" description="Helical" evidence="8">
    <location>
        <begin position="245"/>
        <end position="265"/>
    </location>
</feature>
<feature type="transmembrane region" description="Helical" evidence="8">
    <location>
        <begin position="43"/>
        <end position="60"/>
    </location>
</feature>
<dbReference type="NCBIfam" id="TIGR00688">
    <property type="entry name" value="rarD"/>
    <property type="match status" value="1"/>
</dbReference>
<feature type="transmembrane region" description="Helical" evidence="8">
    <location>
        <begin position="12"/>
        <end position="31"/>
    </location>
</feature>
<feature type="transmembrane region" description="Helical" evidence="8">
    <location>
        <begin position="183"/>
        <end position="203"/>
    </location>
</feature>
<dbReference type="Pfam" id="PF00892">
    <property type="entry name" value="EamA"/>
    <property type="match status" value="1"/>
</dbReference>
<dbReference type="SUPFAM" id="SSF103481">
    <property type="entry name" value="Multidrug resistance efflux transporter EmrE"/>
    <property type="match status" value="2"/>
</dbReference>
<accession>A0ABT0BHX6</accession>
<proteinExistence type="inferred from homology"/>
<feature type="transmembrane region" description="Helical" evidence="8">
    <location>
        <begin position="108"/>
        <end position="125"/>
    </location>
</feature>
<dbReference type="InterPro" id="IPR004626">
    <property type="entry name" value="RarD"/>
</dbReference>
<evidence type="ECO:0000313" key="11">
    <source>
        <dbReference type="Proteomes" id="UP001162881"/>
    </source>
</evidence>
<evidence type="ECO:0000259" key="9">
    <source>
        <dbReference type="Pfam" id="PF00892"/>
    </source>
</evidence>
<evidence type="ECO:0000256" key="5">
    <source>
        <dbReference type="ARBA" id="ARBA00022692"/>
    </source>
</evidence>
<evidence type="ECO:0000256" key="1">
    <source>
        <dbReference type="ARBA" id="ARBA00004651"/>
    </source>
</evidence>
<dbReference type="PANTHER" id="PTHR22911">
    <property type="entry name" value="ACYL-MALONYL CONDENSING ENZYME-RELATED"/>
    <property type="match status" value="1"/>
</dbReference>
<feature type="transmembrane region" description="Helical" evidence="8">
    <location>
        <begin position="218"/>
        <end position="238"/>
    </location>
</feature>
<comment type="caution">
    <text evidence="10">The sequence shown here is derived from an EMBL/GenBank/DDBJ whole genome shotgun (WGS) entry which is preliminary data.</text>
</comment>
<protein>
    <submittedName>
        <fullName evidence="10">EamA family transporter RarD</fullName>
    </submittedName>
</protein>
<evidence type="ECO:0000256" key="7">
    <source>
        <dbReference type="ARBA" id="ARBA00023136"/>
    </source>
</evidence>
<evidence type="ECO:0000256" key="3">
    <source>
        <dbReference type="ARBA" id="ARBA00022448"/>
    </source>
</evidence>
<dbReference type="PANTHER" id="PTHR22911:SF137">
    <property type="entry name" value="SOLUTE CARRIER FAMILY 35 MEMBER G2-RELATED"/>
    <property type="match status" value="1"/>
</dbReference>
<keyword evidence="4" id="KW-1003">Cell membrane</keyword>
<sequence length="300" mass="32155">MAQGAQSRQATGGLPYALVTYFGWGLFPLYFAALRQVPAFEMVGWRIVFTLPFCAVMVVWKRQVGAVVQALRDPRTLGILCASALAIGANWTIYVWSVQQGHVLAASLGYYINPLLNVLAGTLFLGERLNRLQWCAVALAATGVAVLAIDALAMLWISLALGACFCVYGLLRKRVAVESLPGLAVESLILTVPGVLVVSAYALGPSGSSFGQAPATDALIALSGVLTGLPLLLFAVAARRMDYSTLGFVQFLTPTMVFALGVFVFHEPVRTTQLVCFAFLWSAVALFSFDLLRRKAASRG</sequence>
<evidence type="ECO:0000256" key="8">
    <source>
        <dbReference type="SAM" id="Phobius"/>
    </source>
</evidence>
<keyword evidence="5 8" id="KW-0812">Transmembrane</keyword>
<comment type="subcellular location">
    <subcellularLocation>
        <location evidence="1">Cell membrane</location>
        <topology evidence="1">Multi-pass membrane protein</topology>
    </subcellularLocation>
</comment>
<dbReference type="EMBL" id="JALHLF010000129">
    <property type="protein sequence ID" value="MCJ2184676.1"/>
    <property type="molecule type" value="Genomic_DNA"/>
</dbReference>
<dbReference type="InterPro" id="IPR037185">
    <property type="entry name" value="EmrE-like"/>
</dbReference>
<dbReference type="Proteomes" id="UP001162881">
    <property type="component" value="Unassembled WGS sequence"/>
</dbReference>
<dbReference type="RefSeq" id="WP_244023747.1">
    <property type="nucleotide sequence ID" value="NZ_JALHLF010000129.1"/>
</dbReference>
<feature type="transmembrane region" description="Helical" evidence="8">
    <location>
        <begin position="155"/>
        <end position="171"/>
    </location>
</feature>
<keyword evidence="6 8" id="KW-1133">Transmembrane helix</keyword>